<gene>
    <name evidence="2" type="ORF">N186_02535</name>
</gene>
<dbReference type="KEGG" id="thb:N186_02535"/>
<organism evidence="2 3">
    <name type="scientific">Thermofilum adornatum</name>
    <dbReference type="NCBI Taxonomy" id="1365176"/>
    <lineage>
        <taxon>Archaea</taxon>
        <taxon>Thermoproteota</taxon>
        <taxon>Thermoprotei</taxon>
        <taxon>Thermofilales</taxon>
        <taxon>Thermofilaceae</taxon>
        <taxon>Thermofilum</taxon>
    </lineage>
</organism>
<sequence>MGRKTISMVTESFASKGSIFQPMLSSKCIGCENFSVCIGALRPLVSYRVVSTRNHYNVCPALAERMQVVEVEELPFQVILEAQVAIPGASVRYTRPSCGEDIKKQYPLECNPVYLEEGEKINVIKRVAKVGENLYLCEVEATAPPSPRLWILAKHFLAQRKTP</sequence>
<reference evidence="2 3" key="1">
    <citation type="journal article" date="2013" name="Genome Announc.">
        <title>Complete Genomic Sequence of 'Thermofilum adornatus' Strain 1910bT, a Hyperthermophilic Anaerobic Organotrophic Crenarchaeon.</title>
        <authorList>
            <person name="Dominova I.N."/>
            <person name="Kublanov I.V."/>
            <person name="Podosokorskaya O.A."/>
            <person name="Derbikova K.S."/>
            <person name="Patrushev M.V."/>
            <person name="Toshchakov S.V."/>
        </authorList>
    </citation>
    <scope>NUCLEOTIDE SEQUENCE [LARGE SCALE GENOMIC DNA]</scope>
    <source>
        <strain evidence="3">1910b</strain>
    </source>
</reference>
<evidence type="ECO:0000313" key="3">
    <source>
        <dbReference type="Proteomes" id="UP000015543"/>
    </source>
</evidence>
<dbReference type="PANTHER" id="PTHR40699:SF1">
    <property type="entry name" value="UPF0179 PROTEIN MJ1627"/>
    <property type="match status" value="1"/>
</dbReference>
<dbReference type="Pfam" id="PF03684">
    <property type="entry name" value="UPF0179"/>
    <property type="match status" value="1"/>
</dbReference>
<comment type="similarity">
    <text evidence="1">Belongs to the UPF0179 family.</text>
</comment>
<dbReference type="eggNOG" id="arCOG04477">
    <property type="taxonomic scope" value="Archaea"/>
</dbReference>
<dbReference type="HOGENOM" id="CLU_1623548_0_0_2"/>
<evidence type="ECO:0000256" key="1">
    <source>
        <dbReference type="ARBA" id="ARBA00010824"/>
    </source>
</evidence>
<accession>S5ZD08</accession>
<dbReference type="PANTHER" id="PTHR40699">
    <property type="entry name" value="UPF0179 PROTEIN MJ1627"/>
    <property type="match status" value="1"/>
</dbReference>
<dbReference type="Proteomes" id="UP000015543">
    <property type="component" value="Chromosome"/>
</dbReference>
<dbReference type="OrthoDB" id="24613at2157"/>
<protein>
    <submittedName>
        <fullName evidence="2">Uncharacterized protein</fullName>
    </submittedName>
</protein>
<name>S5ZD08_9CREN</name>
<dbReference type="InterPro" id="IPR005369">
    <property type="entry name" value="UPF0179"/>
</dbReference>
<keyword evidence="3" id="KW-1185">Reference proteome</keyword>
<evidence type="ECO:0000313" key="2">
    <source>
        <dbReference type="EMBL" id="AGT34888.1"/>
    </source>
</evidence>
<proteinExistence type="inferred from homology"/>
<dbReference type="EMBL" id="CP006646">
    <property type="protein sequence ID" value="AGT34888.1"/>
    <property type="molecule type" value="Genomic_DNA"/>
</dbReference>
<dbReference type="AlphaFoldDB" id="S5ZD08"/>